<protein>
    <submittedName>
        <fullName evidence="3">M24 family metallopeptidase</fullName>
    </submittedName>
</protein>
<accession>A0A7K1LK15</accession>
<dbReference type="SUPFAM" id="SSF55920">
    <property type="entry name" value="Creatinase/aminopeptidase"/>
    <property type="match status" value="1"/>
</dbReference>
<comment type="caution">
    <text evidence="3">The sequence shown here is derived from an EMBL/GenBank/DDBJ whole genome shotgun (WGS) entry which is preliminary data.</text>
</comment>
<proteinExistence type="predicted"/>
<organism evidence="3 4">
    <name type="scientific">Rothia koreensis</name>
    <dbReference type="NCBI Taxonomy" id="592378"/>
    <lineage>
        <taxon>Bacteria</taxon>
        <taxon>Bacillati</taxon>
        <taxon>Actinomycetota</taxon>
        <taxon>Actinomycetes</taxon>
        <taxon>Micrococcales</taxon>
        <taxon>Micrococcaceae</taxon>
        <taxon>Rothia</taxon>
    </lineage>
</organism>
<dbReference type="PANTHER" id="PTHR46112:SF2">
    <property type="entry name" value="XAA-PRO AMINOPEPTIDASE P-RELATED"/>
    <property type="match status" value="1"/>
</dbReference>
<evidence type="ECO:0000313" key="3">
    <source>
        <dbReference type="EMBL" id="MUN55547.1"/>
    </source>
</evidence>
<dbReference type="Proteomes" id="UP000462152">
    <property type="component" value="Unassembled WGS sequence"/>
</dbReference>
<dbReference type="Gene3D" id="3.90.230.10">
    <property type="entry name" value="Creatinase/methionine aminopeptidase superfamily"/>
    <property type="match status" value="1"/>
</dbReference>
<dbReference type="InterPro" id="IPR000994">
    <property type="entry name" value="Pept_M24"/>
</dbReference>
<sequence>MDGTREAPFSAEEFEARRQRVRELAVAEGLDALLVADPANIYYLTGYDAWSFYTPQLLFVPVDGDLRFFAREMDANGAHRTITQVPGDRIFGYPETYIHQVDVHPGDWIAESLRELGYGGALRVGYEGDAAFFTVRTYRSLVDGLPSWNLVESHNLVNWARLIKSDAEIAYMRQAGRICEIAMNTAFAGLRPGRPQNQVAADVMAAQARGEGDVDGDYASIVPMFPTGAGADTPHLTWADTPTPRGLPISVELAGAHRRYHAPLARTAIIGSPQPDLERLAGVTDEALEAALEVVREGSTSDDVARAFTAVLDRNGYSKNSRLGYSIGVGYPPDWGERTVSIREGDTTVLHTNMTFHLIAGMWLTGMGYEVSESIRVTPTGCETFSSIPHGLIRLDSGR</sequence>
<gene>
    <name evidence="3" type="ORF">GMA10_10045</name>
</gene>
<dbReference type="AlphaFoldDB" id="A0A7K1LK15"/>
<evidence type="ECO:0000259" key="2">
    <source>
        <dbReference type="Pfam" id="PF01321"/>
    </source>
</evidence>
<dbReference type="CDD" id="cd01066">
    <property type="entry name" value="APP_MetAP"/>
    <property type="match status" value="1"/>
</dbReference>
<dbReference type="EMBL" id="WOGT01000006">
    <property type="protein sequence ID" value="MUN55547.1"/>
    <property type="molecule type" value="Genomic_DNA"/>
</dbReference>
<feature type="domain" description="Creatinase N-terminal" evidence="2">
    <location>
        <begin position="17"/>
        <end position="163"/>
    </location>
</feature>
<dbReference type="SUPFAM" id="SSF53092">
    <property type="entry name" value="Creatinase/prolidase N-terminal domain"/>
    <property type="match status" value="1"/>
</dbReference>
<dbReference type="Pfam" id="PF01321">
    <property type="entry name" value="Creatinase_N"/>
    <property type="match status" value="1"/>
</dbReference>
<keyword evidence="4" id="KW-1185">Reference proteome</keyword>
<evidence type="ECO:0000259" key="1">
    <source>
        <dbReference type="Pfam" id="PF00557"/>
    </source>
</evidence>
<name>A0A7K1LK15_9MICC</name>
<reference evidence="3 4" key="1">
    <citation type="submission" date="2019-12" db="EMBL/GenBank/DDBJ databases">
        <authorList>
            <person name="Li J."/>
            <person name="Shi Y."/>
            <person name="Xu G."/>
            <person name="Xiao D."/>
            <person name="Ran X."/>
        </authorList>
    </citation>
    <scope>NUCLEOTIDE SEQUENCE [LARGE SCALE GENOMIC DNA]</scope>
    <source>
        <strain evidence="3 4">JCM 15915</strain>
    </source>
</reference>
<dbReference type="InterPro" id="IPR029149">
    <property type="entry name" value="Creatin/AminoP/Spt16_N"/>
</dbReference>
<dbReference type="InterPro" id="IPR050659">
    <property type="entry name" value="Peptidase_M24B"/>
</dbReference>
<dbReference type="Pfam" id="PF00557">
    <property type="entry name" value="Peptidase_M24"/>
    <property type="match status" value="1"/>
</dbReference>
<evidence type="ECO:0000313" key="4">
    <source>
        <dbReference type="Proteomes" id="UP000462152"/>
    </source>
</evidence>
<feature type="domain" description="Peptidase M24" evidence="1">
    <location>
        <begin position="171"/>
        <end position="378"/>
    </location>
</feature>
<dbReference type="Gene3D" id="3.40.350.10">
    <property type="entry name" value="Creatinase/prolidase N-terminal domain"/>
    <property type="match status" value="1"/>
</dbReference>
<dbReference type="OrthoDB" id="9761809at2"/>
<dbReference type="InterPro" id="IPR000587">
    <property type="entry name" value="Creatinase_N"/>
</dbReference>
<dbReference type="InterPro" id="IPR036005">
    <property type="entry name" value="Creatinase/aminopeptidase-like"/>
</dbReference>
<dbReference type="PANTHER" id="PTHR46112">
    <property type="entry name" value="AMINOPEPTIDASE"/>
    <property type="match status" value="1"/>
</dbReference>